<dbReference type="Proteomes" id="UP000000600">
    <property type="component" value="Unassembled WGS sequence"/>
</dbReference>
<name>A0CHN6_PARTE</name>
<dbReference type="AlphaFoldDB" id="A0CHN6"/>
<dbReference type="EMBL" id="CT868078">
    <property type="protein sequence ID" value="CAK70303.1"/>
    <property type="molecule type" value="Genomic_DNA"/>
</dbReference>
<keyword evidence="1" id="KW-1133">Transmembrane helix</keyword>
<keyword evidence="1" id="KW-0812">Transmembrane</keyword>
<keyword evidence="3" id="KW-1185">Reference proteome</keyword>
<dbReference type="GeneID" id="5023485"/>
<proteinExistence type="predicted"/>
<dbReference type="InParanoid" id="A0CHN6"/>
<keyword evidence="1" id="KW-0472">Membrane</keyword>
<dbReference type="HOGENOM" id="CLU_1707685_0_0_1"/>
<evidence type="ECO:0008006" key="4">
    <source>
        <dbReference type="Google" id="ProtNLM"/>
    </source>
</evidence>
<feature type="transmembrane region" description="Helical" evidence="1">
    <location>
        <begin position="21"/>
        <end position="38"/>
    </location>
</feature>
<evidence type="ECO:0000313" key="3">
    <source>
        <dbReference type="Proteomes" id="UP000000600"/>
    </source>
</evidence>
<organism evidence="2 3">
    <name type="scientific">Paramecium tetraurelia</name>
    <dbReference type="NCBI Taxonomy" id="5888"/>
    <lineage>
        <taxon>Eukaryota</taxon>
        <taxon>Sar</taxon>
        <taxon>Alveolata</taxon>
        <taxon>Ciliophora</taxon>
        <taxon>Intramacronucleata</taxon>
        <taxon>Oligohymenophorea</taxon>
        <taxon>Peniculida</taxon>
        <taxon>Parameciidae</taxon>
        <taxon>Paramecium</taxon>
    </lineage>
</organism>
<dbReference type="KEGG" id="ptm:GSPATT00038405001"/>
<dbReference type="RefSeq" id="XP_001437700.1">
    <property type="nucleotide sequence ID" value="XM_001437663.1"/>
</dbReference>
<gene>
    <name evidence="2" type="ORF">GSPATT00038405001</name>
</gene>
<reference evidence="2 3" key="1">
    <citation type="journal article" date="2006" name="Nature">
        <title>Global trends of whole-genome duplications revealed by the ciliate Paramecium tetraurelia.</title>
        <authorList>
            <consortium name="Genoscope"/>
            <person name="Aury J.-M."/>
            <person name="Jaillon O."/>
            <person name="Duret L."/>
            <person name="Noel B."/>
            <person name="Jubin C."/>
            <person name="Porcel B.M."/>
            <person name="Segurens B."/>
            <person name="Daubin V."/>
            <person name="Anthouard V."/>
            <person name="Aiach N."/>
            <person name="Arnaiz O."/>
            <person name="Billaut A."/>
            <person name="Beisson J."/>
            <person name="Blanc I."/>
            <person name="Bouhouche K."/>
            <person name="Camara F."/>
            <person name="Duharcourt S."/>
            <person name="Guigo R."/>
            <person name="Gogendeau D."/>
            <person name="Katinka M."/>
            <person name="Keller A.-M."/>
            <person name="Kissmehl R."/>
            <person name="Klotz C."/>
            <person name="Koll F."/>
            <person name="Le Moue A."/>
            <person name="Lepere C."/>
            <person name="Malinsky S."/>
            <person name="Nowacki M."/>
            <person name="Nowak J.K."/>
            <person name="Plattner H."/>
            <person name="Poulain J."/>
            <person name="Ruiz F."/>
            <person name="Serrano V."/>
            <person name="Zagulski M."/>
            <person name="Dessen P."/>
            <person name="Betermier M."/>
            <person name="Weissenbach J."/>
            <person name="Scarpelli C."/>
            <person name="Schachter V."/>
            <person name="Sperling L."/>
            <person name="Meyer E."/>
            <person name="Cohen J."/>
            <person name="Wincker P."/>
        </authorList>
    </citation>
    <scope>NUCLEOTIDE SEQUENCE [LARGE SCALE GENOMIC DNA]</scope>
    <source>
        <strain evidence="2 3">Stock d4-2</strain>
    </source>
</reference>
<evidence type="ECO:0000313" key="2">
    <source>
        <dbReference type="EMBL" id="CAK70303.1"/>
    </source>
</evidence>
<accession>A0CHN6</accession>
<evidence type="ECO:0000256" key="1">
    <source>
        <dbReference type="SAM" id="Phobius"/>
    </source>
</evidence>
<protein>
    <recommendedName>
        <fullName evidence="4">Transmembrane protein</fullName>
    </recommendedName>
</protein>
<sequence>MFLWEAQNRQNLDRIIKYKHHGLELVSLLIIYLLANSIKNAFDFYIFNSESGEYLLYKQLQVKGGQSSFDHHFSSIYLKQQLLLLVKIRKYLNLQDSQIHFDLLNIWNVFLNNQLILIQDKQSEHLLMMDNAQLLLMITQMKQEKESPKREYEK</sequence>